<feature type="compositionally biased region" description="Polar residues" evidence="2">
    <location>
        <begin position="1545"/>
        <end position="1554"/>
    </location>
</feature>
<reference evidence="3 4" key="1">
    <citation type="journal article" date="2018" name="BMC Genomics">
        <title>The genome of Naegleria lovaniensis, the basis for a comparative approach to unravel pathogenicity factors of the human pathogenic amoeba N. fowleri.</title>
        <authorList>
            <person name="Liechti N."/>
            <person name="Schurch N."/>
            <person name="Bruggmann R."/>
            <person name="Wittwer M."/>
        </authorList>
    </citation>
    <scope>NUCLEOTIDE SEQUENCE [LARGE SCALE GENOMIC DNA]</scope>
    <source>
        <strain evidence="3 4">ATCC 30569</strain>
    </source>
</reference>
<name>A0AA88GEK5_NAELO</name>
<feature type="compositionally biased region" description="Low complexity" evidence="2">
    <location>
        <begin position="1524"/>
        <end position="1544"/>
    </location>
</feature>
<sequence length="1596" mass="183784">MTNNSIGQECIINEEEVMSNIDKLVIFLKRLKVTHLVIERNLFRKSLLPNNNDTPNNTHHTKKQLTPSNYHHSSPSESEFHFRYFTGSESFIEWTKTAVLNPLFLKCSDLETHVQTTQTLMQSIKGKTMPTNSRKGELISEVLVCLELLSLFWIRLKNDDRDTIKNVDASTTSSSNSTTGSWSSHEPNSILTASSSYGIPVANRAVSFSSEPYCKAAQELQQSLPSQIREFDTPGVGYDNKVERNEETCSDPGNMAIWSFLWSNHDDFKRLANNTVKQETLVPRNCVTSNGDNPFTDYQNVVTSGANELLRCFNNVLDSSEERIHFFDCLISILSLKQLYYYFACHDKHDSNNEAIHESISQEEWKMIFPFQDISWIPKMQELNIKEQITLLKTIVNQLYNTLFQWFQMKVNDYLVQMLQSVRGGYDETQGIPPELLLENQYLLIELVNSYQTDAEKTFDMSDHRQSLIHKNHLEKFQKFRERKRQHKSMTNLMVDKTSALNPLEDTSENSQQFNLIKMTMTEMIKQLFESKFGNISTFTNDFAYMSLFEKSALSYVFCLNSNIHDDYIYKQRIVSYLPEIVDFKRQILSVMSDVKLDVHVLDKAMNEFGDHTNDVLLSTNTSQHEIPTADPSMEVISPDIIITNIPIPTPISPPESKKKIFTIKKTKQREQRELELLQEEVDELEKQIHERKELISKIENLKREKGSDQSTLAQQVVDLKEISVLEKTIVKARSCLALCNVYHCDWYRDKIVEYLDELRELVETCENPSDVKEDSLVLKHLQDHLDEHSYYIGFQLPSLFTSLQDNTSATNCANFKGFQRLYKYMDIIENHVDIIPLSPLNVAECLKLCTRKLQSDLEILTQVRHFRSITLYNNHEIGCRVVKCIELLSLKSPYRSLISLLLNEFHTFQVASELLRLSLKHFQAFKDYVYALLHMIQSIVEKITGSLDEHAENILSSQQDVHEASSCDRKELDSIASSLSNASFTFSLIFAFNMSYSELHWNETTVFDILSLSVSRDSYGDTVTSAHTTLNLPIARTALCLLRLLLHNNYIFDILNSCNRIERLLPENLIQALRTCSDIELQNEVIQLIDLGARKIAYKSSISQDMTMCDLPIAEDASQFNEQVLGEIVNQKNCFTLFNYRDMFLDDHAPQILLLILHNHVMHYVDGNFGNDFSHKKMVCLLTQSICNALYALLTENSCDAMLNLFENERLQKTNSAGSLSMTSASALWQHRPSVDMMSLNQSFASSLSENGMKREIYSCLFYVLLQALLIERRSSIMECSSSDEQNNTAPYIECELFKVSWHAFMDLMRSSGEFRRCVDRQFASVAYLRDLSFLQLLLGTFNHSHIRIPMTKEIPNMSDEWPLLDKQDQLLKIELEKYGPDVLQDLHYSRLHSDDHIDQSPHILECTPYELAKEVLLFKRIHARYEFDTNSNTSSINPFHNGHDSVGPSLIEALCEKYTSGFFSHYAEQGLFEWNEEFSSVLEHSQEHEEELLHLQYAQQRQQWSQKSPKRSNENNRGGIFSPFQPSPQQRSPLPSSQQTPSKTLSHHSSVSALPGISPIKKMMTTQFPSSPSLPSKSSPPTPQRSMKPKKLFF</sequence>
<feature type="region of interest" description="Disordered" evidence="2">
    <location>
        <begin position="166"/>
        <end position="186"/>
    </location>
</feature>
<dbReference type="EMBL" id="PYSW02000047">
    <property type="protein sequence ID" value="KAG2374172.1"/>
    <property type="molecule type" value="Genomic_DNA"/>
</dbReference>
<proteinExistence type="predicted"/>
<keyword evidence="4" id="KW-1185">Reference proteome</keyword>
<comment type="caution">
    <text evidence="3">The sequence shown here is derived from an EMBL/GenBank/DDBJ whole genome shotgun (WGS) entry which is preliminary data.</text>
</comment>
<evidence type="ECO:0000313" key="4">
    <source>
        <dbReference type="Proteomes" id="UP000816034"/>
    </source>
</evidence>
<dbReference type="RefSeq" id="XP_044543346.1">
    <property type="nucleotide sequence ID" value="XM_044686618.1"/>
</dbReference>
<organism evidence="3 4">
    <name type="scientific">Naegleria lovaniensis</name>
    <name type="common">Amoeba</name>
    <dbReference type="NCBI Taxonomy" id="51637"/>
    <lineage>
        <taxon>Eukaryota</taxon>
        <taxon>Discoba</taxon>
        <taxon>Heterolobosea</taxon>
        <taxon>Tetramitia</taxon>
        <taxon>Eutetramitia</taxon>
        <taxon>Vahlkampfiidae</taxon>
        <taxon>Naegleria</taxon>
    </lineage>
</organism>
<protein>
    <submittedName>
        <fullName evidence="3">Uncharacterized protein</fullName>
    </submittedName>
</protein>
<evidence type="ECO:0000256" key="1">
    <source>
        <dbReference type="SAM" id="Coils"/>
    </source>
</evidence>
<accession>A0AA88GEK5</accession>
<evidence type="ECO:0000256" key="2">
    <source>
        <dbReference type="SAM" id="MobiDB-lite"/>
    </source>
</evidence>
<dbReference type="Proteomes" id="UP000816034">
    <property type="component" value="Unassembled WGS sequence"/>
</dbReference>
<feature type="compositionally biased region" description="Low complexity" evidence="2">
    <location>
        <begin position="170"/>
        <end position="184"/>
    </location>
</feature>
<feature type="region of interest" description="Disordered" evidence="2">
    <location>
        <begin position="47"/>
        <end position="73"/>
    </location>
</feature>
<keyword evidence="1" id="KW-0175">Coiled coil</keyword>
<feature type="coiled-coil region" evidence="1">
    <location>
        <begin position="661"/>
        <end position="705"/>
    </location>
</feature>
<feature type="region of interest" description="Disordered" evidence="2">
    <location>
        <begin position="1501"/>
        <end position="1596"/>
    </location>
</feature>
<evidence type="ECO:0000313" key="3">
    <source>
        <dbReference type="EMBL" id="KAG2374172.1"/>
    </source>
</evidence>
<feature type="compositionally biased region" description="Low complexity" evidence="2">
    <location>
        <begin position="49"/>
        <end position="58"/>
    </location>
</feature>
<gene>
    <name evidence="3" type="ORF">C9374_011009</name>
</gene>
<dbReference type="GeneID" id="68103463"/>